<dbReference type="Proteomes" id="UP000054564">
    <property type="component" value="Unassembled WGS sequence"/>
</dbReference>
<dbReference type="PANTHER" id="PTHR15678">
    <property type="entry name" value="ANTIGEN MLAA-22-RELATED"/>
    <property type="match status" value="1"/>
</dbReference>
<organism evidence="1 2">
    <name type="scientific">Puccinia striiformis f. sp. tritici PST-78</name>
    <dbReference type="NCBI Taxonomy" id="1165861"/>
    <lineage>
        <taxon>Eukaryota</taxon>
        <taxon>Fungi</taxon>
        <taxon>Dikarya</taxon>
        <taxon>Basidiomycota</taxon>
        <taxon>Pucciniomycotina</taxon>
        <taxon>Pucciniomycetes</taxon>
        <taxon>Pucciniales</taxon>
        <taxon>Pucciniaceae</taxon>
        <taxon>Puccinia</taxon>
    </lineage>
</organism>
<dbReference type="EMBL" id="AJIL01006051">
    <property type="protein sequence ID" value="KNE87272.1"/>
    <property type="molecule type" value="Genomic_DNA"/>
</dbReference>
<reference evidence="2" key="1">
    <citation type="submission" date="2014-03" db="EMBL/GenBank/DDBJ databases">
        <title>The Genome Sequence of Puccinia striiformis f. sp. tritici PST-78.</title>
        <authorList>
            <consortium name="The Broad Institute Genome Sequencing Platform"/>
            <person name="Cuomo C."/>
            <person name="Hulbert S."/>
            <person name="Chen X."/>
            <person name="Walker B."/>
            <person name="Young S.K."/>
            <person name="Zeng Q."/>
            <person name="Gargeya S."/>
            <person name="Fitzgerald M."/>
            <person name="Haas B."/>
            <person name="Abouelleil A."/>
            <person name="Alvarado L."/>
            <person name="Arachchi H.M."/>
            <person name="Berlin A.M."/>
            <person name="Chapman S.B."/>
            <person name="Goldberg J."/>
            <person name="Griggs A."/>
            <person name="Gujja S."/>
            <person name="Hansen M."/>
            <person name="Howarth C."/>
            <person name="Imamovic A."/>
            <person name="Larimer J."/>
            <person name="McCowan C."/>
            <person name="Montmayeur A."/>
            <person name="Murphy C."/>
            <person name="Neiman D."/>
            <person name="Pearson M."/>
            <person name="Priest M."/>
            <person name="Roberts A."/>
            <person name="Saif S."/>
            <person name="Shea T."/>
            <person name="Sisk P."/>
            <person name="Sykes S."/>
            <person name="Wortman J."/>
            <person name="Nusbaum C."/>
            <person name="Birren B."/>
        </authorList>
    </citation>
    <scope>NUCLEOTIDE SEQUENCE [LARGE SCALE GENOMIC DNA]</scope>
    <source>
        <strain evidence="2">race PST-78</strain>
    </source>
</reference>
<accession>A0A0L0UJJ8</accession>
<keyword evidence="2" id="KW-1185">Reference proteome</keyword>
<proteinExistence type="predicted"/>
<feature type="non-terminal residue" evidence="1">
    <location>
        <position position="139"/>
    </location>
</feature>
<comment type="caution">
    <text evidence="1">The sequence shown here is derived from an EMBL/GenBank/DDBJ whole genome shotgun (WGS) entry which is preliminary data.</text>
</comment>
<dbReference type="AlphaFoldDB" id="A0A0L0UJJ8"/>
<dbReference type="InterPro" id="IPR045167">
    <property type="entry name" value="Hobbit"/>
</dbReference>
<sequence length="139" mass="15983">MFYPCNTSVSSSLHSAPGDQEFQVPIEVLVDLRLEPWGFDRLIGRFTVNIASDAFNQLQIKRQSEDAVSVHATAPHYRAIYNVITDLCLYIDPAQKKRNAALETMQFAYDVEDLEGMAKQIQRQQARIRLYRNKLDKGY</sequence>
<evidence type="ECO:0000313" key="2">
    <source>
        <dbReference type="Proteomes" id="UP000054564"/>
    </source>
</evidence>
<dbReference type="STRING" id="1165861.A0A0L0UJJ8"/>
<dbReference type="Pfam" id="PF10344">
    <property type="entry name" value="Hobbit"/>
    <property type="match status" value="1"/>
</dbReference>
<dbReference type="PANTHER" id="PTHR15678:SF6">
    <property type="entry name" value="BRIDGE-LIKE LIPID TRANSFER PROTEIN FAMILY MEMBER 2"/>
    <property type="match status" value="1"/>
</dbReference>
<evidence type="ECO:0000313" key="1">
    <source>
        <dbReference type="EMBL" id="KNE87272.1"/>
    </source>
</evidence>
<name>A0A0L0UJJ8_9BASI</name>
<protein>
    <submittedName>
        <fullName evidence="1">Uncharacterized protein</fullName>
    </submittedName>
</protein>
<dbReference type="OrthoDB" id="1562405at2759"/>
<gene>
    <name evidence="1" type="ORF">PSTG_19347</name>
</gene>